<dbReference type="InterPro" id="IPR038584">
    <property type="entry name" value="Ribosomal_bL33_sf"/>
</dbReference>
<dbReference type="HAMAP" id="MF_00294">
    <property type="entry name" value="Ribosomal_bL33"/>
    <property type="match status" value="1"/>
</dbReference>
<comment type="similarity">
    <text evidence="1 5">Belongs to the bacterial ribosomal protein bL33 family.</text>
</comment>
<organism evidence="7 8">
    <name type="scientific">candidate division CPR3 bacterium 4484_211</name>
    <dbReference type="NCBI Taxonomy" id="1968527"/>
    <lineage>
        <taxon>Bacteria</taxon>
        <taxon>Bacteria division CPR3</taxon>
    </lineage>
</organism>
<proteinExistence type="inferred from homology"/>
<name>A0A1W9NXI2_UNCC3</name>
<evidence type="ECO:0000256" key="1">
    <source>
        <dbReference type="ARBA" id="ARBA00007596"/>
    </source>
</evidence>
<dbReference type="InterPro" id="IPR011332">
    <property type="entry name" value="Ribosomal_zn-bd"/>
</dbReference>
<evidence type="ECO:0000256" key="5">
    <source>
        <dbReference type="HAMAP-Rule" id="MF_00294"/>
    </source>
</evidence>
<dbReference type="AlphaFoldDB" id="A0A1W9NXI2"/>
<dbReference type="GO" id="GO:1990904">
    <property type="term" value="C:ribonucleoprotein complex"/>
    <property type="evidence" value="ECO:0007669"/>
    <property type="project" value="UniProtKB-KW"/>
</dbReference>
<keyword evidence="3 5" id="KW-0687">Ribonucleoprotein</keyword>
<dbReference type="NCBIfam" id="NF001764">
    <property type="entry name" value="PRK00504.1"/>
    <property type="match status" value="1"/>
</dbReference>
<feature type="region of interest" description="Disordered" evidence="6">
    <location>
        <begin position="51"/>
        <end position="71"/>
    </location>
</feature>
<reference evidence="8" key="1">
    <citation type="submission" date="2017-03" db="EMBL/GenBank/DDBJ databases">
        <title>Novel pathways for hydrocarbon cycling and metabolic interdependencies in hydrothermal sediment communities.</title>
        <authorList>
            <person name="Dombrowski N."/>
            <person name="Seitz K."/>
            <person name="Teske A."/>
            <person name="Baker B."/>
        </authorList>
    </citation>
    <scope>NUCLEOTIDE SEQUENCE [LARGE SCALE GENOMIC DNA]</scope>
</reference>
<evidence type="ECO:0000256" key="2">
    <source>
        <dbReference type="ARBA" id="ARBA00022980"/>
    </source>
</evidence>
<dbReference type="GO" id="GO:0005840">
    <property type="term" value="C:ribosome"/>
    <property type="evidence" value="ECO:0007669"/>
    <property type="project" value="UniProtKB-KW"/>
</dbReference>
<evidence type="ECO:0000256" key="6">
    <source>
        <dbReference type="SAM" id="MobiDB-lite"/>
    </source>
</evidence>
<feature type="compositionally biased region" description="Basic residues" evidence="6">
    <location>
        <begin position="55"/>
        <end position="71"/>
    </location>
</feature>
<keyword evidence="2 5" id="KW-0689">Ribosomal protein</keyword>
<accession>A0A1W9NXI2</accession>
<dbReference type="GO" id="GO:0006412">
    <property type="term" value="P:translation"/>
    <property type="evidence" value="ECO:0007669"/>
    <property type="project" value="UniProtKB-UniRule"/>
</dbReference>
<dbReference type="Pfam" id="PF00471">
    <property type="entry name" value="Ribosomal_L33"/>
    <property type="match status" value="1"/>
</dbReference>
<comment type="caution">
    <text evidence="7">The sequence shown here is derived from an EMBL/GenBank/DDBJ whole genome shotgun (WGS) entry which is preliminary data.</text>
</comment>
<dbReference type="GO" id="GO:0003735">
    <property type="term" value="F:structural constituent of ribosome"/>
    <property type="evidence" value="ECO:0007669"/>
    <property type="project" value="InterPro"/>
</dbReference>
<gene>
    <name evidence="5" type="primary">rpmG</name>
    <name evidence="7" type="ORF">B5M47_02715</name>
</gene>
<dbReference type="InterPro" id="IPR001705">
    <property type="entry name" value="Ribosomal_bL33"/>
</dbReference>
<evidence type="ECO:0000313" key="7">
    <source>
        <dbReference type="EMBL" id="OQX50871.1"/>
    </source>
</evidence>
<dbReference type="Proteomes" id="UP000192520">
    <property type="component" value="Unassembled WGS sequence"/>
</dbReference>
<dbReference type="Gene3D" id="2.20.28.120">
    <property type="entry name" value="Ribosomal protein L33"/>
    <property type="match status" value="1"/>
</dbReference>
<dbReference type="SUPFAM" id="SSF57829">
    <property type="entry name" value="Zn-binding ribosomal proteins"/>
    <property type="match status" value="1"/>
</dbReference>
<evidence type="ECO:0000256" key="3">
    <source>
        <dbReference type="ARBA" id="ARBA00023274"/>
    </source>
</evidence>
<dbReference type="STRING" id="1968527.B5M47_02715"/>
<dbReference type="EMBL" id="MZGJ01000015">
    <property type="protein sequence ID" value="OQX50871.1"/>
    <property type="molecule type" value="Genomic_DNA"/>
</dbReference>
<dbReference type="GO" id="GO:0005737">
    <property type="term" value="C:cytoplasm"/>
    <property type="evidence" value="ECO:0007669"/>
    <property type="project" value="UniProtKB-ARBA"/>
</dbReference>
<dbReference type="NCBIfam" id="NF001860">
    <property type="entry name" value="PRK00595.1"/>
    <property type="match status" value="1"/>
</dbReference>
<evidence type="ECO:0000313" key="8">
    <source>
        <dbReference type="Proteomes" id="UP000192520"/>
    </source>
</evidence>
<evidence type="ECO:0000256" key="4">
    <source>
        <dbReference type="ARBA" id="ARBA00035176"/>
    </source>
</evidence>
<protein>
    <recommendedName>
        <fullName evidence="4 5">Large ribosomal subunit protein bL33</fullName>
    </recommendedName>
</protein>
<dbReference type="NCBIfam" id="TIGR01023">
    <property type="entry name" value="rpmG_bact"/>
    <property type="match status" value="1"/>
</dbReference>
<sequence length="71" mass="8579">MAKKTQRIIINLTCSECKHRNYTTTKSKELKDPIKLKKYCPWCKRHTLHEEEGIKKKRGKKKQLKYKAPRH</sequence>